<dbReference type="PANTHER" id="PTHR36366:SF1">
    <property type="entry name" value="PROTEIN RDM1"/>
    <property type="match status" value="1"/>
</dbReference>
<dbReference type="GO" id="GO:0000419">
    <property type="term" value="C:RNA polymerase V complex"/>
    <property type="evidence" value="ECO:0007669"/>
    <property type="project" value="EnsemblPlants"/>
</dbReference>
<sequence>MMKRAEPFGQVETISSDDSSDSDSGDDKYQKTSGNGAIDKPAKLGTAESDALMRRAKMYEEYMRDIPIPSHRKAVIPFNSWQGLAKSMKQLYGQPLHYLTNVLLKEWDHSNDGVNHDGRLLDEIFHPVRAEAIVWAVEEIHRLTSSHHHLAKLWAEVPLHQAYVDAIHPQTWN</sequence>
<dbReference type="Gramene" id="ERN01570">
    <property type="protein sequence ID" value="ERN01570"/>
    <property type="gene ID" value="AMTR_s00002p00271890"/>
</dbReference>
<organism evidence="2 3">
    <name type="scientific">Amborella trichopoda</name>
    <dbReference type="NCBI Taxonomy" id="13333"/>
    <lineage>
        <taxon>Eukaryota</taxon>
        <taxon>Viridiplantae</taxon>
        <taxon>Streptophyta</taxon>
        <taxon>Embryophyta</taxon>
        <taxon>Tracheophyta</taxon>
        <taxon>Spermatophyta</taxon>
        <taxon>Magnoliopsida</taxon>
        <taxon>Amborellales</taxon>
        <taxon>Amborellaceae</taxon>
        <taxon>Amborella</taxon>
    </lineage>
</organism>
<dbReference type="OMA" id="RHTSSHY"/>
<keyword evidence="3" id="KW-1185">Reference proteome</keyword>
<dbReference type="InterPro" id="IPR015270">
    <property type="entry name" value="RDM1_plant"/>
</dbReference>
<dbReference type="KEGG" id="atr:18429655"/>
<dbReference type="Proteomes" id="UP000017836">
    <property type="component" value="Unassembled WGS sequence"/>
</dbReference>
<protein>
    <recommendedName>
        <fullName evidence="4">Protein RDM1</fullName>
    </recommendedName>
</protein>
<evidence type="ECO:0000256" key="1">
    <source>
        <dbReference type="SAM" id="MobiDB-lite"/>
    </source>
</evidence>
<accession>W1P3N0</accession>
<dbReference type="PANTHER" id="PTHR36366">
    <property type="entry name" value="PROTEIN RDM1"/>
    <property type="match status" value="1"/>
</dbReference>
<dbReference type="STRING" id="13333.W1P3N0"/>
<dbReference type="GO" id="GO:0080188">
    <property type="term" value="P:gene silencing by siRNA-directed DNA methylation"/>
    <property type="evidence" value="ECO:0007669"/>
    <property type="project" value="EnsemblPlants"/>
</dbReference>
<feature type="region of interest" description="Disordered" evidence="1">
    <location>
        <begin position="1"/>
        <end position="43"/>
    </location>
</feature>
<dbReference type="HOGENOM" id="CLU_093312_0_0_1"/>
<name>W1P3N0_AMBTC</name>
<dbReference type="OrthoDB" id="1906229at2759"/>
<dbReference type="InterPro" id="IPR036319">
    <property type="entry name" value="RDM1_sf"/>
</dbReference>
<evidence type="ECO:0008006" key="4">
    <source>
        <dbReference type="Google" id="ProtNLM"/>
    </source>
</evidence>
<evidence type="ECO:0000313" key="3">
    <source>
        <dbReference type="Proteomes" id="UP000017836"/>
    </source>
</evidence>
<proteinExistence type="predicted"/>
<gene>
    <name evidence="2" type="ORF">AMTR_s00002p00271890</name>
</gene>
<dbReference type="Pfam" id="PF09187">
    <property type="entry name" value="RdDM_RDM1"/>
    <property type="match status" value="1"/>
</dbReference>
<evidence type="ECO:0000313" key="2">
    <source>
        <dbReference type="EMBL" id="ERN01570.1"/>
    </source>
</evidence>
<reference evidence="3" key="1">
    <citation type="journal article" date="2013" name="Science">
        <title>The Amborella genome and the evolution of flowering plants.</title>
        <authorList>
            <consortium name="Amborella Genome Project"/>
        </authorList>
    </citation>
    <scope>NUCLEOTIDE SEQUENCE [LARGE SCALE GENOMIC DNA]</scope>
</reference>
<dbReference type="SUPFAM" id="SSF109920">
    <property type="entry name" value="Hypothetical protein At3g22680"/>
    <property type="match status" value="1"/>
</dbReference>
<dbReference type="AlphaFoldDB" id="W1P3N0"/>
<dbReference type="Gene3D" id="1.20.120.690">
    <property type="entry name" value="RDM1 protein domain"/>
    <property type="match status" value="1"/>
</dbReference>
<dbReference type="GO" id="GO:0030422">
    <property type="term" value="P:siRNA processing"/>
    <property type="evidence" value="ECO:0007669"/>
    <property type="project" value="EnsemblPlants"/>
</dbReference>
<dbReference type="eggNOG" id="ENOG502RYHT">
    <property type="taxonomic scope" value="Eukaryota"/>
</dbReference>
<dbReference type="EMBL" id="KI394767">
    <property type="protein sequence ID" value="ERN01570.1"/>
    <property type="molecule type" value="Genomic_DNA"/>
</dbReference>